<keyword evidence="9" id="KW-1185">Reference proteome</keyword>
<dbReference type="Proteomes" id="UP001189122">
    <property type="component" value="Unassembled WGS sequence"/>
</dbReference>
<protein>
    <recommendedName>
        <fullName evidence="7">TLC domain-containing protein</fullName>
    </recommendedName>
</protein>
<accession>A0ABN7E7R3</accession>
<keyword evidence="4 5" id="KW-0472">Membrane</keyword>
<organism evidence="8 9">
    <name type="scientific">Spirodela intermedia</name>
    <name type="common">Intermediate duckweed</name>
    <dbReference type="NCBI Taxonomy" id="51605"/>
    <lineage>
        <taxon>Eukaryota</taxon>
        <taxon>Viridiplantae</taxon>
        <taxon>Streptophyta</taxon>
        <taxon>Embryophyta</taxon>
        <taxon>Tracheophyta</taxon>
        <taxon>Spermatophyta</taxon>
        <taxon>Magnoliopsida</taxon>
        <taxon>Liliopsida</taxon>
        <taxon>Araceae</taxon>
        <taxon>Lemnoideae</taxon>
        <taxon>Spirodela</taxon>
    </lineage>
</organism>
<dbReference type="PANTHER" id="PTHR13439:SF71">
    <property type="entry name" value="EXPRESSED PROTEIN"/>
    <property type="match status" value="1"/>
</dbReference>
<reference evidence="9" key="1">
    <citation type="journal article" date="2020" name="Sci. Rep.">
        <title>Chromosome-scale genome assembly for the duckweed Spirodela intermedia, integrating cytogenetic maps, PacBio and Oxford Nanopore libraries.</title>
        <authorList>
            <person name="Hoang P.T.N."/>
            <person name="Fiebig A."/>
            <person name="Novak P."/>
            <person name="Macas J."/>
            <person name="Cao H.X."/>
            <person name="Stepanenko A."/>
            <person name="Chen G."/>
            <person name="Borisjuk N."/>
            <person name="Scholz U."/>
            <person name="Schubert I."/>
        </authorList>
    </citation>
    <scope>NUCLEOTIDE SEQUENCE [LARGE SCALE GENOMIC DNA]</scope>
</reference>
<feature type="transmembrane region" description="Helical" evidence="6">
    <location>
        <begin position="171"/>
        <end position="193"/>
    </location>
</feature>
<evidence type="ECO:0000256" key="2">
    <source>
        <dbReference type="ARBA" id="ARBA00022692"/>
    </source>
</evidence>
<evidence type="ECO:0000256" key="6">
    <source>
        <dbReference type="SAM" id="Phobius"/>
    </source>
</evidence>
<keyword evidence="3 6" id="KW-1133">Transmembrane helix</keyword>
<evidence type="ECO:0000259" key="7">
    <source>
        <dbReference type="PROSITE" id="PS50922"/>
    </source>
</evidence>
<keyword evidence="2 5" id="KW-0812">Transmembrane</keyword>
<gene>
    <name evidence="8" type="ORF">SI7747_UN017640</name>
</gene>
<dbReference type="PROSITE" id="PS50922">
    <property type="entry name" value="TLC"/>
    <property type="match status" value="1"/>
</dbReference>
<dbReference type="InterPro" id="IPR050846">
    <property type="entry name" value="TLCD"/>
</dbReference>
<dbReference type="SMART" id="SM00724">
    <property type="entry name" value="TLC"/>
    <property type="match status" value="1"/>
</dbReference>
<feature type="transmembrane region" description="Helical" evidence="6">
    <location>
        <begin position="99"/>
        <end position="120"/>
    </location>
</feature>
<comment type="caution">
    <text evidence="8">The sequence shown here is derived from an EMBL/GenBank/DDBJ whole genome shotgun (WGS) entry which is preliminary data.</text>
</comment>
<feature type="transmembrane region" description="Helical" evidence="6">
    <location>
        <begin position="62"/>
        <end position="79"/>
    </location>
</feature>
<evidence type="ECO:0000313" key="8">
    <source>
        <dbReference type="EMBL" id="CAA6673910.1"/>
    </source>
</evidence>
<evidence type="ECO:0000256" key="1">
    <source>
        <dbReference type="ARBA" id="ARBA00004141"/>
    </source>
</evidence>
<dbReference type="PANTHER" id="PTHR13439">
    <property type="entry name" value="CT120 PROTEIN"/>
    <property type="match status" value="1"/>
</dbReference>
<evidence type="ECO:0000256" key="3">
    <source>
        <dbReference type="ARBA" id="ARBA00022989"/>
    </source>
</evidence>
<evidence type="ECO:0000256" key="5">
    <source>
        <dbReference type="PROSITE-ProRule" id="PRU00205"/>
    </source>
</evidence>
<dbReference type="EMBL" id="CACRZD030000032">
    <property type="protein sequence ID" value="CAA6673910.1"/>
    <property type="molecule type" value="Genomic_DNA"/>
</dbReference>
<evidence type="ECO:0000256" key="4">
    <source>
        <dbReference type="ARBA" id="ARBA00023136"/>
    </source>
</evidence>
<proteinExistence type="predicted"/>
<sequence>MAIKSYSYEAEALVKEYLLAESFVPYISVLGGIAMCKMLTVIDGYRSLTKVQRIEWNNRLECRAHAIYITVMSLFLVFYSDLFSDDAPGGPTVFRSSPLSIFTLGVSVGYFITDLAMIFWSYPSLGAWNMFPTISFGLRHILRHSFREGQLYTFLCLISETTTRHVHRQGVVMFFSWVVARLLLFMFLFYHLYCHYEQVKQDGQLRVRDRVLRAVRAGVMNVVWFGKILRGLRRPRQESVRSLSLSLSLYR</sequence>
<feature type="domain" description="TLC" evidence="7">
    <location>
        <begin position="51"/>
        <end position="237"/>
    </location>
</feature>
<evidence type="ECO:0000313" key="9">
    <source>
        <dbReference type="Proteomes" id="UP001189122"/>
    </source>
</evidence>
<comment type="subcellular location">
    <subcellularLocation>
        <location evidence="1">Membrane</location>
        <topology evidence="1">Multi-pass membrane protein</topology>
    </subcellularLocation>
</comment>
<dbReference type="InterPro" id="IPR006634">
    <property type="entry name" value="TLC-dom"/>
</dbReference>
<name>A0ABN7E7R3_SPIIN</name>
<feature type="transmembrane region" description="Helical" evidence="6">
    <location>
        <begin position="23"/>
        <end position="42"/>
    </location>
</feature>